<sequence length="276" mass="29902">MSFDVNTKIIEEFRASKGQVGAPFEGARLLLLTTTGARSGGRHTVPLGYLPDGGAQVLVIASANGAPNHPAWYHNLLANPVVTVEDGIFTYEAQATALEGEERAAAWARAVEADPAWADYQARTSREIPVVSLKGIDGGPPPGRSFGEALRMIHDAFRRELTLIRKEVAASGPGLGAQLRVNCLTLCQGLHVHHSHEDAGLFPAVSAQHPELAEVMDRLRAEHERVAVLLERLQEVISDASADPAEVLAEVERLAEEVERHLDYEEEQLIPLLDPA</sequence>
<dbReference type="SUPFAM" id="SSF50475">
    <property type="entry name" value="FMN-binding split barrel"/>
    <property type="match status" value="1"/>
</dbReference>
<dbReference type="Gene3D" id="2.30.110.10">
    <property type="entry name" value="Electron Transport, Fmn-binding Protein, Chain A"/>
    <property type="match status" value="1"/>
</dbReference>
<feature type="domain" description="Hemerythrin-like" evidence="4">
    <location>
        <begin position="148"/>
        <end position="273"/>
    </location>
</feature>
<proteinExistence type="inferred from homology"/>
<dbReference type="Pfam" id="PF01814">
    <property type="entry name" value="Hemerythrin"/>
    <property type="match status" value="1"/>
</dbReference>
<dbReference type="InterPro" id="IPR012349">
    <property type="entry name" value="Split_barrel_FMN-bd"/>
</dbReference>
<reference evidence="5 6" key="1">
    <citation type="submission" date="2024-10" db="EMBL/GenBank/DDBJ databases">
        <title>The Natural Products Discovery Center: Release of the First 8490 Sequenced Strains for Exploring Actinobacteria Biosynthetic Diversity.</title>
        <authorList>
            <person name="Kalkreuter E."/>
            <person name="Kautsar S.A."/>
            <person name="Yang D."/>
            <person name="Bader C.D."/>
            <person name="Teijaro C.N."/>
            <person name="Fluegel L."/>
            <person name="Davis C.M."/>
            <person name="Simpson J.R."/>
            <person name="Lauterbach L."/>
            <person name="Steele A.D."/>
            <person name="Gui C."/>
            <person name="Meng S."/>
            <person name="Li G."/>
            <person name="Viehrig K."/>
            <person name="Ye F."/>
            <person name="Su P."/>
            <person name="Kiefer A.F."/>
            <person name="Nichols A."/>
            <person name="Cepeda A.J."/>
            <person name="Yan W."/>
            <person name="Fan B."/>
            <person name="Jiang Y."/>
            <person name="Adhikari A."/>
            <person name="Zheng C.-J."/>
            <person name="Schuster L."/>
            <person name="Cowan T.M."/>
            <person name="Smanski M.J."/>
            <person name="Chevrette M.G."/>
            <person name="De Carvalho L.P.S."/>
            <person name="Shen B."/>
        </authorList>
    </citation>
    <scope>NUCLEOTIDE SEQUENCE [LARGE SCALE GENOMIC DNA]</scope>
    <source>
        <strain evidence="5 6">NPDC050545</strain>
    </source>
</reference>
<dbReference type="Gene3D" id="1.20.120.520">
    <property type="entry name" value="nmb1532 protein domain like"/>
    <property type="match status" value="1"/>
</dbReference>
<name>A0ABW7Z1V3_9ACTN</name>
<evidence type="ECO:0000256" key="1">
    <source>
        <dbReference type="ARBA" id="ARBA00008710"/>
    </source>
</evidence>
<organism evidence="5 6">
    <name type="scientific">Nonomuraea typhae</name>
    <dbReference type="NCBI Taxonomy" id="2603600"/>
    <lineage>
        <taxon>Bacteria</taxon>
        <taxon>Bacillati</taxon>
        <taxon>Actinomycetota</taxon>
        <taxon>Actinomycetes</taxon>
        <taxon>Streptosporangiales</taxon>
        <taxon>Streptosporangiaceae</taxon>
        <taxon>Nonomuraea</taxon>
    </lineage>
</organism>
<evidence type="ECO:0000313" key="5">
    <source>
        <dbReference type="EMBL" id="MFI6500704.1"/>
    </source>
</evidence>
<dbReference type="PANTHER" id="PTHR39428:SF1">
    <property type="entry name" value="F420H(2)-DEPENDENT QUINONE REDUCTASE RV1261C"/>
    <property type="match status" value="1"/>
</dbReference>
<dbReference type="Pfam" id="PF04075">
    <property type="entry name" value="F420H2_quin_red"/>
    <property type="match status" value="1"/>
</dbReference>
<keyword evidence="3" id="KW-0175">Coiled coil</keyword>
<dbReference type="InterPro" id="IPR004378">
    <property type="entry name" value="F420H2_quin_Rdtase"/>
</dbReference>
<comment type="catalytic activity">
    <reaction evidence="2">
        <text>oxidized coenzyme F420-(gamma-L-Glu)(n) + a quinol + H(+) = reduced coenzyme F420-(gamma-L-Glu)(n) + a quinone</text>
        <dbReference type="Rhea" id="RHEA:39663"/>
        <dbReference type="Rhea" id="RHEA-COMP:12939"/>
        <dbReference type="Rhea" id="RHEA-COMP:14378"/>
        <dbReference type="ChEBI" id="CHEBI:15378"/>
        <dbReference type="ChEBI" id="CHEBI:24646"/>
        <dbReference type="ChEBI" id="CHEBI:132124"/>
        <dbReference type="ChEBI" id="CHEBI:133980"/>
        <dbReference type="ChEBI" id="CHEBI:139511"/>
    </reaction>
</comment>
<comment type="caution">
    <text evidence="5">The sequence shown here is derived from an EMBL/GenBank/DDBJ whole genome shotgun (WGS) entry which is preliminary data.</text>
</comment>
<evidence type="ECO:0000313" key="6">
    <source>
        <dbReference type="Proteomes" id="UP001612741"/>
    </source>
</evidence>
<evidence type="ECO:0000256" key="3">
    <source>
        <dbReference type="SAM" id="Coils"/>
    </source>
</evidence>
<feature type="coiled-coil region" evidence="3">
    <location>
        <begin position="216"/>
        <end position="268"/>
    </location>
</feature>
<protein>
    <submittedName>
        <fullName evidence="5">Nitroreductase/quinone reductase family protein</fullName>
    </submittedName>
</protein>
<dbReference type="CDD" id="cd12108">
    <property type="entry name" value="Hr-like"/>
    <property type="match status" value="1"/>
</dbReference>
<dbReference type="Proteomes" id="UP001612741">
    <property type="component" value="Unassembled WGS sequence"/>
</dbReference>
<evidence type="ECO:0000259" key="4">
    <source>
        <dbReference type="Pfam" id="PF01814"/>
    </source>
</evidence>
<dbReference type="PANTHER" id="PTHR39428">
    <property type="entry name" value="F420H(2)-DEPENDENT QUINONE REDUCTASE RV1261C"/>
    <property type="match status" value="1"/>
</dbReference>
<dbReference type="InterPro" id="IPR012312">
    <property type="entry name" value="Hemerythrin-like"/>
</dbReference>
<gene>
    <name evidence="5" type="ORF">ACIBG2_25230</name>
</gene>
<dbReference type="EMBL" id="JBITGY010000006">
    <property type="protein sequence ID" value="MFI6500704.1"/>
    <property type="molecule type" value="Genomic_DNA"/>
</dbReference>
<evidence type="ECO:0000256" key="2">
    <source>
        <dbReference type="ARBA" id="ARBA00049106"/>
    </source>
</evidence>
<comment type="similarity">
    <text evidence="1">Belongs to the F420H(2)-dependent quinone reductase family.</text>
</comment>
<keyword evidence="6" id="KW-1185">Reference proteome</keyword>
<dbReference type="NCBIfam" id="TIGR00026">
    <property type="entry name" value="hi_GC_TIGR00026"/>
    <property type="match status" value="1"/>
</dbReference>
<accession>A0ABW7Z1V3</accession>
<dbReference type="RefSeq" id="WP_397084766.1">
    <property type="nucleotide sequence ID" value="NZ_JBITGY010000006.1"/>
</dbReference>